<feature type="binding site" evidence="5">
    <location>
        <begin position="104"/>
        <end position="107"/>
    </location>
    <ligand>
        <name>FMN</name>
        <dbReference type="ChEBI" id="CHEBI:58210"/>
    </ligand>
</feature>
<dbReference type="OrthoDB" id="9781577at2"/>
<dbReference type="AlphaFoldDB" id="A0A4R9GPH6"/>
<protein>
    <recommendedName>
        <fullName evidence="5">Flavin prenyltransferase UbiX</fullName>
        <ecNumber evidence="5">2.5.1.129</ecNumber>
    </recommendedName>
</protein>
<evidence type="ECO:0000313" key="8">
    <source>
        <dbReference type="Proteomes" id="UP000297855"/>
    </source>
</evidence>
<dbReference type="Proteomes" id="UP000297855">
    <property type="component" value="Unassembled WGS sequence"/>
</dbReference>
<sequence length="214" mass="23640">MNEKCKLVVAMAGASGSIYAARFLRALMEMDGESWIVASPASVRVFQEEYGTSAANAEEILEFVGTLWKSKLKHRFHVRSYGDIGADIASGSNTWEGMVVVPCSMKTAASIRSGVTANLIDRAADVSLKERRRLVLVPRETPYNRIHLQTMLELHDAGAVILPASPGFYQMPKSLDDLGDFIASRIFKLLGKEVDLYPRWNPETPKSHGTNLIL</sequence>
<dbReference type="HAMAP" id="MF_01984">
    <property type="entry name" value="ubiX_pad"/>
    <property type="match status" value="1"/>
</dbReference>
<dbReference type="SUPFAM" id="SSF52507">
    <property type="entry name" value="Homo-oligomeric flavin-containing Cys decarboxylases, HFCD"/>
    <property type="match status" value="1"/>
</dbReference>
<gene>
    <name evidence="5" type="primary">ubiX</name>
    <name evidence="7" type="ORF">EHO61_08180</name>
</gene>
<keyword evidence="4 5" id="KW-0808">Transferase</keyword>
<dbReference type="InterPro" id="IPR004507">
    <property type="entry name" value="UbiX-like"/>
</dbReference>
<feature type="binding site" evidence="5">
    <location>
        <position position="169"/>
    </location>
    <ligand>
        <name>dimethylallyl phosphate</name>
        <dbReference type="ChEBI" id="CHEBI:88052"/>
    </ligand>
</feature>
<proteinExistence type="inferred from homology"/>
<keyword evidence="2 5" id="KW-0285">Flavoprotein</keyword>
<dbReference type="InterPro" id="IPR036551">
    <property type="entry name" value="Flavin_trans-like"/>
</dbReference>
<dbReference type="EC" id="2.5.1.129" evidence="5"/>
<keyword evidence="1 5" id="KW-0637">Prenyltransferase</keyword>
<dbReference type="Gene3D" id="3.40.50.1950">
    <property type="entry name" value="Flavin prenyltransferase-like"/>
    <property type="match status" value="1"/>
</dbReference>
<reference evidence="7" key="1">
    <citation type="journal article" date="2019" name="PLoS Negl. Trop. Dis.">
        <title>Revisiting the worldwide diversity of Leptospira species in the environment.</title>
        <authorList>
            <person name="Vincent A.T."/>
            <person name="Schiettekatte O."/>
            <person name="Bourhy P."/>
            <person name="Veyrier F.J."/>
            <person name="Picardeau M."/>
        </authorList>
    </citation>
    <scope>NUCLEOTIDE SEQUENCE [LARGE SCALE GENOMIC DNA]</scope>
    <source>
        <strain evidence="7">SCS5</strain>
    </source>
</reference>
<dbReference type="GO" id="GO:0106141">
    <property type="term" value="F:flavin prenyltransferase activity"/>
    <property type="evidence" value="ECO:0007669"/>
    <property type="project" value="UniProtKB-EC"/>
</dbReference>
<comment type="function">
    <text evidence="5">Flavin prenyltransferase that catalyzes the synthesis of the prenylated FMN cofactor (prenyl-FMN) for 4-hydroxy-3-polyprenylbenzoic acid decarboxylase UbiD. The prenyltransferase is metal-independent and links a dimethylallyl moiety from dimethylallyl monophosphate (DMAP) to the flavin N5 and C6 atoms of FMN.</text>
</comment>
<dbReference type="RefSeq" id="WP_135813151.1">
    <property type="nucleotide sequence ID" value="NZ_RQEV01000009.1"/>
</dbReference>
<dbReference type="EMBL" id="RQEV01000009">
    <property type="protein sequence ID" value="TGK18884.1"/>
    <property type="molecule type" value="Genomic_DNA"/>
</dbReference>
<comment type="similarity">
    <text evidence="5">Belongs to the UbiX/PAD1 family.</text>
</comment>
<feature type="binding site" evidence="5">
    <location>
        <position position="139"/>
    </location>
    <ligand>
        <name>FMN</name>
        <dbReference type="ChEBI" id="CHEBI:58210"/>
    </ligand>
</feature>
<keyword evidence="8" id="KW-1185">Reference proteome</keyword>
<feature type="binding site" evidence="5">
    <location>
        <begin position="13"/>
        <end position="15"/>
    </location>
    <ligand>
        <name>FMN</name>
        <dbReference type="ChEBI" id="CHEBI:58210"/>
    </ligand>
</feature>
<evidence type="ECO:0000256" key="3">
    <source>
        <dbReference type="ARBA" id="ARBA00022643"/>
    </source>
</evidence>
<feature type="domain" description="Flavoprotein" evidence="6">
    <location>
        <begin position="6"/>
        <end position="188"/>
    </location>
</feature>
<dbReference type="Pfam" id="PF02441">
    <property type="entry name" value="Flavoprotein"/>
    <property type="match status" value="1"/>
</dbReference>
<evidence type="ECO:0000256" key="2">
    <source>
        <dbReference type="ARBA" id="ARBA00022630"/>
    </source>
</evidence>
<feature type="binding site" evidence="5">
    <location>
        <position position="185"/>
    </location>
    <ligand>
        <name>dimethylallyl phosphate</name>
        <dbReference type="ChEBI" id="CHEBI:88052"/>
    </ligand>
</feature>
<evidence type="ECO:0000313" key="7">
    <source>
        <dbReference type="EMBL" id="TGK18884.1"/>
    </source>
</evidence>
<evidence type="ECO:0000256" key="5">
    <source>
        <dbReference type="HAMAP-Rule" id="MF_01984"/>
    </source>
</evidence>
<feature type="binding site" evidence="5">
    <location>
        <position position="39"/>
    </location>
    <ligand>
        <name>FMN</name>
        <dbReference type="ChEBI" id="CHEBI:58210"/>
    </ligand>
</feature>
<organism evidence="7 8">
    <name type="scientific">Leptospira fluminis</name>
    <dbReference type="NCBI Taxonomy" id="2484979"/>
    <lineage>
        <taxon>Bacteria</taxon>
        <taxon>Pseudomonadati</taxon>
        <taxon>Spirochaetota</taxon>
        <taxon>Spirochaetia</taxon>
        <taxon>Leptospirales</taxon>
        <taxon>Leptospiraceae</taxon>
        <taxon>Leptospira</taxon>
    </lineage>
</organism>
<evidence type="ECO:0000256" key="4">
    <source>
        <dbReference type="ARBA" id="ARBA00022679"/>
    </source>
</evidence>
<evidence type="ECO:0000259" key="6">
    <source>
        <dbReference type="Pfam" id="PF02441"/>
    </source>
</evidence>
<evidence type="ECO:0000256" key="1">
    <source>
        <dbReference type="ARBA" id="ARBA00022602"/>
    </source>
</evidence>
<name>A0A4R9GPH6_9LEPT</name>
<keyword evidence="3 5" id="KW-0288">FMN</keyword>
<dbReference type="InterPro" id="IPR003382">
    <property type="entry name" value="Flavoprotein"/>
</dbReference>
<dbReference type="NCBIfam" id="TIGR00421">
    <property type="entry name" value="ubiX_pad"/>
    <property type="match status" value="1"/>
</dbReference>
<comment type="catalytic activity">
    <reaction evidence="5">
        <text>dimethylallyl phosphate + FMNH2 = prenylated FMNH2 + phosphate</text>
        <dbReference type="Rhea" id="RHEA:37743"/>
        <dbReference type="ChEBI" id="CHEBI:43474"/>
        <dbReference type="ChEBI" id="CHEBI:57618"/>
        <dbReference type="ChEBI" id="CHEBI:87467"/>
        <dbReference type="ChEBI" id="CHEBI:88052"/>
        <dbReference type="EC" id="2.5.1.129"/>
    </reaction>
</comment>
<comment type="caution">
    <text evidence="7">The sequence shown here is derived from an EMBL/GenBank/DDBJ whole genome shotgun (WGS) entry which is preliminary data.</text>
</comment>
<accession>A0A4R9GPH6</accession>
<comment type="caution">
    <text evidence="5">Lacks conserved residue(s) required for the propagation of feature annotation.</text>
</comment>